<dbReference type="GO" id="GO:0015074">
    <property type="term" value="P:DNA integration"/>
    <property type="evidence" value="ECO:0007669"/>
    <property type="project" value="UniProtKB-KW"/>
</dbReference>
<dbReference type="EMBL" id="ADVG01000001">
    <property type="protein sequence ID" value="EFH88827.1"/>
    <property type="molecule type" value="Genomic_DNA"/>
</dbReference>
<dbReference type="GO" id="GO:0000150">
    <property type="term" value="F:DNA strand exchange activity"/>
    <property type="evidence" value="ECO:0007669"/>
    <property type="project" value="InterPro"/>
</dbReference>
<comment type="caution">
    <text evidence="8">The sequence shown here is derived from an EMBL/GenBank/DDBJ whole genome shotgun (WGS) entry which is preliminary data.</text>
</comment>
<organism evidence="8 9">
    <name type="scientific">Ktedonobacter racemifer DSM 44963</name>
    <dbReference type="NCBI Taxonomy" id="485913"/>
    <lineage>
        <taxon>Bacteria</taxon>
        <taxon>Bacillati</taxon>
        <taxon>Chloroflexota</taxon>
        <taxon>Ktedonobacteria</taxon>
        <taxon>Ktedonobacterales</taxon>
        <taxon>Ktedonobacteraceae</taxon>
        <taxon>Ktedonobacter</taxon>
    </lineage>
</organism>
<dbReference type="InterPro" id="IPR050639">
    <property type="entry name" value="SSR_resolvase"/>
</dbReference>
<dbReference type="Pfam" id="PF07508">
    <property type="entry name" value="Recombinase"/>
    <property type="match status" value="1"/>
</dbReference>
<feature type="domain" description="Resolvase/invertase-type recombinase catalytic" evidence="6">
    <location>
        <begin position="3"/>
        <end position="151"/>
    </location>
</feature>
<dbReference type="InterPro" id="IPR036162">
    <property type="entry name" value="Resolvase-like_N_sf"/>
</dbReference>
<dbReference type="OrthoDB" id="9781670at2"/>
<dbReference type="Proteomes" id="UP000004508">
    <property type="component" value="Unassembled WGS sequence"/>
</dbReference>
<feature type="active site" description="O-(5'-phospho-DNA)-serine intermediate" evidence="4 5">
    <location>
        <position position="11"/>
    </location>
</feature>
<dbReference type="eggNOG" id="COG1961">
    <property type="taxonomic scope" value="Bacteria"/>
</dbReference>
<evidence type="ECO:0000256" key="1">
    <source>
        <dbReference type="ARBA" id="ARBA00022908"/>
    </source>
</evidence>
<dbReference type="Pfam" id="PF00239">
    <property type="entry name" value="Resolvase"/>
    <property type="match status" value="1"/>
</dbReference>
<evidence type="ECO:0000313" key="8">
    <source>
        <dbReference type="EMBL" id="EFH88827.1"/>
    </source>
</evidence>
<evidence type="ECO:0000313" key="9">
    <source>
        <dbReference type="Proteomes" id="UP000004508"/>
    </source>
</evidence>
<evidence type="ECO:0000259" key="7">
    <source>
        <dbReference type="PROSITE" id="PS51737"/>
    </source>
</evidence>
<dbReference type="SUPFAM" id="SSF53041">
    <property type="entry name" value="Resolvase-like"/>
    <property type="match status" value="1"/>
</dbReference>
<proteinExistence type="predicted"/>
<dbReference type="InterPro" id="IPR025827">
    <property type="entry name" value="Zn_ribbon_recom_dom"/>
</dbReference>
<evidence type="ECO:0000256" key="4">
    <source>
        <dbReference type="PIRSR" id="PIRSR606118-50"/>
    </source>
</evidence>
<dbReference type="CDD" id="cd00338">
    <property type="entry name" value="Ser_Recombinase"/>
    <property type="match status" value="1"/>
</dbReference>
<dbReference type="PANTHER" id="PTHR30461:SF23">
    <property type="entry name" value="DNA RECOMBINASE-RELATED"/>
    <property type="match status" value="1"/>
</dbReference>
<gene>
    <name evidence="8" type="ORF">Krac_10329</name>
</gene>
<dbReference type="InterPro" id="IPR038109">
    <property type="entry name" value="DNA_bind_recomb_sf"/>
</dbReference>
<dbReference type="Gene3D" id="3.90.1750.20">
    <property type="entry name" value="Putative Large Serine Recombinase, Chain B, Domain 2"/>
    <property type="match status" value="1"/>
</dbReference>
<dbReference type="InterPro" id="IPR011109">
    <property type="entry name" value="DNA_bind_recombinase_dom"/>
</dbReference>
<accession>D6TGC5</accession>
<keyword evidence="3" id="KW-0233">DNA recombination</keyword>
<dbReference type="InParanoid" id="D6TGC5"/>
<keyword evidence="2" id="KW-0238">DNA-binding</keyword>
<dbReference type="Pfam" id="PF13408">
    <property type="entry name" value="Zn_ribbon_recom"/>
    <property type="match status" value="1"/>
</dbReference>
<dbReference type="PROSITE" id="PS00397">
    <property type="entry name" value="RECOMBINASES_1"/>
    <property type="match status" value="1"/>
</dbReference>
<keyword evidence="1" id="KW-0229">DNA integration</keyword>
<dbReference type="PANTHER" id="PTHR30461">
    <property type="entry name" value="DNA-INVERTASE FROM LAMBDOID PROPHAGE"/>
    <property type="match status" value="1"/>
</dbReference>
<feature type="domain" description="Recombinase" evidence="7">
    <location>
        <begin position="159"/>
        <end position="298"/>
    </location>
</feature>
<dbReference type="PROSITE" id="PS51736">
    <property type="entry name" value="RECOMBINASES_3"/>
    <property type="match status" value="1"/>
</dbReference>
<dbReference type="Gene3D" id="3.40.50.1390">
    <property type="entry name" value="Resolvase, N-terminal catalytic domain"/>
    <property type="match status" value="1"/>
</dbReference>
<dbReference type="SMART" id="SM00857">
    <property type="entry name" value="Resolvase"/>
    <property type="match status" value="1"/>
</dbReference>
<dbReference type="STRING" id="485913.Krac_10329"/>
<evidence type="ECO:0000259" key="6">
    <source>
        <dbReference type="PROSITE" id="PS51736"/>
    </source>
</evidence>
<keyword evidence="9" id="KW-1185">Reference proteome</keyword>
<evidence type="ECO:0000256" key="5">
    <source>
        <dbReference type="PROSITE-ProRule" id="PRU10137"/>
    </source>
</evidence>
<dbReference type="PROSITE" id="PS51737">
    <property type="entry name" value="RECOMBINASE_DNA_BIND"/>
    <property type="match status" value="1"/>
</dbReference>
<evidence type="ECO:0000256" key="2">
    <source>
        <dbReference type="ARBA" id="ARBA00023125"/>
    </source>
</evidence>
<dbReference type="RefSeq" id="WP_007905006.1">
    <property type="nucleotide sequence ID" value="NZ_ADVG01000001.1"/>
</dbReference>
<protein>
    <submittedName>
        <fullName evidence="8">Resolvase domain protein</fullName>
    </submittedName>
</protein>
<evidence type="ECO:0000256" key="3">
    <source>
        <dbReference type="ARBA" id="ARBA00023172"/>
    </source>
</evidence>
<name>D6TGC5_KTERA</name>
<reference evidence="8 9" key="1">
    <citation type="journal article" date="2011" name="Stand. Genomic Sci.">
        <title>Non-contiguous finished genome sequence and contextual data of the filamentous soil bacterium Ktedonobacter racemifer type strain (SOSP1-21).</title>
        <authorList>
            <person name="Chang Y.J."/>
            <person name="Land M."/>
            <person name="Hauser L."/>
            <person name="Chertkov O."/>
            <person name="Del Rio T.G."/>
            <person name="Nolan M."/>
            <person name="Copeland A."/>
            <person name="Tice H."/>
            <person name="Cheng J.F."/>
            <person name="Lucas S."/>
            <person name="Han C."/>
            <person name="Goodwin L."/>
            <person name="Pitluck S."/>
            <person name="Ivanova N."/>
            <person name="Ovchinikova G."/>
            <person name="Pati A."/>
            <person name="Chen A."/>
            <person name="Palaniappan K."/>
            <person name="Mavromatis K."/>
            <person name="Liolios K."/>
            <person name="Brettin T."/>
            <person name="Fiebig A."/>
            <person name="Rohde M."/>
            <person name="Abt B."/>
            <person name="Goker M."/>
            <person name="Detter J.C."/>
            <person name="Woyke T."/>
            <person name="Bristow J."/>
            <person name="Eisen J.A."/>
            <person name="Markowitz V."/>
            <person name="Hugenholtz P."/>
            <person name="Kyrpides N.C."/>
            <person name="Klenk H.P."/>
            <person name="Lapidus A."/>
        </authorList>
    </citation>
    <scope>NUCLEOTIDE SEQUENCE [LARGE SCALE GENOMIC DNA]</scope>
    <source>
        <strain evidence="9">DSM 44963</strain>
    </source>
</reference>
<sequence length="561" mass="63615">MKKTGVYLRVSTEEQRERHTIATQRRAAERYLQQQHGVQVQWYEDNGVSGMIPLADRPAGGQLLHDAREGVIDRVVVYKLDRLGRDPLVILTAVSELEALHIILESMTETLDHNSPSGKFLLAILSAAAGLERDVFLERSIEGTNRLAQEGAWLGGIVPYGYRVTGKQRDARLCISDERIEGCEYSEADIVRLIYHLTVEENKSCFAIATHLNDLGISPVYARDQRTMLRGKRQCRTSGKWTPGRVRSMIVNTTYKGIHYYGRRSKKVRDVIERAVPAIVEASTWEQAQQVLQGHQLFSKRNAKRQYLLRGLMKCAHCGLTYVGTGTDGKRDSYYYACSGRHSRSLFHARGEKCFAKAVSGAEIEALIWNDVEMFLRHPGALLSQFETQMRAQAANYDQLLQCIASEEAVIQEKDQEKQSVIGLFRRGRISESDPDQQLDEIEAETQQVRDRLAQVQEQVSLLQTHSSSLQTAEEVLYALRRRLHERLEQPLSWEIKRREIEALVKQIQLETVEGNDGKKTVRVSVTYRFGEAIDLCKTYPSPQASQASQEAKEHVLLGSS</sequence>
<dbReference type="InterPro" id="IPR006118">
    <property type="entry name" value="Recombinase_CS"/>
</dbReference>
<dbReference type="InterPro" id="IPR006119">
    <property type="entry name" value="Resolv_N"/>
</dbReference>
<dbReference type="AlphaFoldDB" id="D6TGC5"/>
<dbReference type="GO" id="GO:0003677">
    <property type="term" value="F:DNA binding"/>
    <property type="evidence" value="ECO:0007669"/>
    <property type="project" value="UniProtKB-KW"/>
</dbReference>